<reference evidence="3 4" key="1">
    <citation type="submission" date="2016-11" db="EMBL/GenBank/DDBJ databases">
        <title>Mixed transmission modes and dynamic genome evolution in an obligate animal-bacterial symbiosis.</title>
        <authorList>
            <person name="Russell S.L."/>
            <person name="Corbett-Detig R.B."/>
            <person name="Cavanaugh C.M."/>
        </authorList>
    </citation>
    <scope>NUCLEOTIDE SEQUENCE [LARGE SCALE GENOMIC DNA]</scope>
    <source>
        <strain evidence="3">Se-Cadez</strain>
    </source>
</reference>
<dbReference type="Gene3D" id="3.10.510.20">
    <property type="entry name" value="YcgL domain"/>
    <property type="match status" value="1"/>
</dbReference>
<dbReference type="AlphaFoldDB" id="A0A1T2KSD4"/>
<comment type="caution">
    <text evidence="3">The sequence shown here is derived from an EMBL/GenBank/DDBJ whole genome shotgun (WGS) entry which is preliminary data.</text>
</comment>
<dbReference type="SUPFAM" id="SSF160191">
    <property type="entry name" value="YcgL-like"/>
    <property type="match status" value="1"/>
</dbReference>
<keyword evidence="4" id="KW-1185">Reference proteome</keyword>
<dbReference type="HAMAP" id="MF_01866">
    <property type="entry name" value="UPF0745"/>
    <property type="match status" value="1"/>
</dbReference>
<dbReference type="PANTHER" id="PTHR38109:SF1">
    <property type="entry name" value="PROTEIN YCGL"/>
    <property type="match status" value="1"/>
</dbReference>
<dbReference type="InterPro" id="IPR027354">
    <property type="entry name" value="YcgL_dom"/>
</dbReference>
<sequence>MSNTADNRLPCWIYRSSRKDEMYLYLAREVAFDELPKVLMKNFGTPTLAMELELHPERPLARENIDKVMAALRENGFYLQMPPRLEPELHEGEQTF</sequence>
<evidence type="ECO:0000256" key="1">
    <source>
        <dbReference type="HAMAP-Rule" id="MF_01866"/>
    </source>
</evidence>
<gene>
    <name evidence="3" type="ORF">BOW51_10385</name>
</gene>
<dbReference type="PANTHER" id="PTHR38109">
    <property type="entry name" value="PROTEIN YCGL"/>
    <property type="match status" value="1"/>
</dbReference>
<organism evidence="3 4">
    <name type="scientific">Solemya velesiana gill symbiont</name>
    <dbReference type="NCBI Taxonomy" id="1918948"/>
    <lineage>
        <taxon>Bacteria</taxon>
        <taxon>Pseudomonadati</taxon>
        <taxon>Pseudomonadota</taxon>
        <taxon>Gammaproteobacteria</taxon>
        <taxon>sulfur-oxidizing symbionts</taxon>
    </lineage>
</organism>
<name>A0A1T2KSD4_9GAMM</name>
<dbReference type="Pfam" id="PF05166">
    <property type="entry name" value="YcgL"/>
    <property type="match status" value="1"/>
</dbReference>
<dbReference type="PROSITE" id="PS51648">
    <property type="entry name" value="YCGL"/>
    <property type="match status" value="1"/>
</dbReference>
<accession>A0A1T2KSD4</accession>
<dbReference type="OrthoDB" id="7062382at2"/>
<dbReference type="InterPro" id="IPR038068">
    <property type="entry name" value="YcgL-like_sf"/>
</dbReference>
<evidence type="ECO:0000313" key="4">
    <source>
        <dbReference type="Proteomes" id="UP000190896"/>
    </source>
</evidence>
<proteinExistence type="inferred from homology"/>
<evidence type="ECO:0000259" key="2">
    <source>
        <dbReference type="PROSITE" id="PS51648"/>
    </source>
</evidence>
<protein>
    <recommendedName>
        <fullName evidence="1">YcgL domain-containing protein BOW51_10385</fullName>
    </recommendedName>
</protein>
<evidence type="ECO:0000313" key="3">
    <source>
        <dbReference type="EMBL" id="OOZ35778.1"/>
    </source>
</evidence>
<dbReference type="RefSeq" id="WP_078487944.1">
    <property type="nucleotide sequence ID" value="NZ_MPRJ01000077.1"/>
</dbReference>
<dbReference type="Proteomes" id="UP000190896">
    <property type="component" value="Unassembled WGS sequence"/>
</dbReference>
<feature type="domain" description="YcgL" evidence="2">
    <location>
        <begin position="9"/>
        <end position="93"/>
    </location>
</feature>
<dbReference type="EMBL" id="MPRJ01000077">
    <property type="protein sequence ID" value="OOZ35778.1"/>
    <property type="molecule type" value="Genomic_DNA"/>
</dbReference>